<dbReference type="SUPFAM" id="SSF54427">
    <property type="entry name" value="NTF2-like"/>
    <property type="match status" value="1"/>
</dbReference>
<dbReference type="InterPro" id="IPR032710">
    <property type="entry name" value="NTF2-like_dom_sf"/>
</dbReference>
<keyword evidence="3" id="KW-1185">Reference proteome</keyword>
<gene>
    <name evidence="4" type="primary">LOC106811311</name>
</gene>
<proteinExistence type="predicted"/>
<dbReference type="Gene3D" id="3.10.450.50">
    <property type="match status" value="1"/>
</dbReference>
<sequence>MNPKFNEIGNAFVQQFYTLFDNVATRPQLAGLYTADSMMTFEGAQMQGTTAILEKITNLPFQSIVHSLTTIDCQPTYDGGVSVLVVGQLKTDTDHPHGFSQVFFLKPTVNGTSFYIANEFFRLSIHNVPS</sequence>
<feature type="domain" description="NTF2" evidence="2">
    <location>
        <begin position="8"/>
        <end position="123"/>
    </location>
</feature>
<organism evidence="3 4">
    <name type="scientific">Priapulus caudatus</name>
    <name type="common">Priapulid worm</name>
    <dbReference type="NCBI Taxonomy" id="37621"/>
    <lineage>
        <taxon>Eukaryota</taxon>
        <taxon>Metazoa</taxon>
        <taxon>Ecdysozoa</taxon>
        <taxon>Scalidophora</taxon>
        <taxon>Priapulida</taxon>
        <taxon>Priapulimorpha</taxon>
        <taxon>Priapulimorphida</taxon>
        <taxon>Priapulidae</taxon>
        <taxon>Priapulus</taxon>
    </lineage>
</organism>
<dbReference type="GeneID" id="106811311"/>
<dbReference type="CDD" id="cd00780">
    <property type="entry name" value="NTF2"/>
    <property type="match status" value="1"/>
</dbReference>
<dbReference type="InterPro" id="IPR002075">
    <property type="entry name" value="NTF2_dom"/>
</dbReference>
<evidence type="ECO:0000313" key="3">
    <source>
        <dbReference type="Proteomes" id="UP000695022"/>
    </source>
</evidence>
<keyword evidence="1" id="KW-0963">Cytoplasm</keyword>
<comment type="subcellular location">
    <subcellularLocation>
        <location evidence="1">Cytoplasm</location>
    </subcellularLocation>
    <subcellularLocation>
        <location evidence="1">Nucleus</location>
    </subcellularLocation>
</comment>
<dbReference type="PANTHER" id="PTHR12612">
    <property type="entry name" value="NUCLEAR TRANSPORT FACTOR 2"/>
    <property type="match status" value="1"/>
</dbReference>
<keyword evidence="1" id="KW-0539">Nucleus</keyword>
<protein>
    <recommendedName>
        <fullName evidence="1">NTF2-related export protein</fullName>
    </recommendedName>
</protein>
<comment type="function">
    <text evidence="1">Has a role in nuclear-cytoplasmic transport of proteins and mRNAs.</text>
</comment>
<evidence type="ECO:0000256" key="1">
    <source>
        <dbReference type="RuleBase" id="RU369002"/>
    </source>
</evidence>
<keyword evidence="1" id="KW-0653">Protein transport</keyword>
<evidence type="ECO:0000259" key="2">
    <source>
        <dbReference type="PROSITE" id="PS50177"/>
    </source>
</evidence>
<dbReference type="Proteomes" id="UP000695022">
    <property type="component" value="Unplaced"/>
</dbReference>
<dbReference type="PROSITE" id="PS50177">
    <property type="entry name" value="NTF2_DOMAIN"/>
    <property type="match status" value="1"/>
</dbReference>
<reference evidence="4" key="1">
    <citation type="submission" date="2025-08" db="UniProtKB">
        <authorList>
            <consortium name="RefSeq"/>
        </authorList>
    </citation>
    <scope>IDENTIFICATION</scope>
</reference>
<evidence type="ECO:0000313" key="4">
    <source>
        <dbReference type="RefSeq" id="XP_014670369.1"/>
    </source>
</evidence>
<dbReference type="InterPro" id="IPR045875">
    <property type="entry name" value="NTF2"/>
</dbReference>
<keyword evidence="1" id="KW-0813">Transport</keyword>
<accession>A0ABM1EDU8</accession>
<dbReference type="RefSeq" id="XP_014670369.1">
    <property type="nucleotide sequence ID" value="XM_014814883.1"/>
</dbReference>
<dbReference type="InterPro" id="IPR018222">
    <property type="entry name" value="Nuclear_transport_factor_2_euk"/>
</dbReference>
<name>A0ABM1EDU8_PRICU</name>
<dbReference type="Pfam" id="PF02136">
    <property type="entry name" value="NTF2"/>
    <property type="match status" value="1"/>
</dbReference>